<dbReference type="CDD" id="cd08659">
    <property type="entry name" value="M20_ArgE_DapE-like"/>
    <property type="match status" value="1"/>
</dbReference>
<keyword evidence="17" id="KW-1185">Reference proteome</keyword>
<comment type="similarity">
    <text evidence="4">Belongs to the peptidase M20A family.</text>
</comment>
<dbReference type="InterPro" id="IPR002933">
    <property type="entry name" value="Peptidase_M20"/>
</dbReference>
<dbReference type="Gene3D" id="3.40.630.10">
    <property type="entry name" value="Zn peptidases"/>
    <property type="match status" value="1"/>
</dbReference>
<dbReference type="PROSITE" id="PS00758">
    <property type="entry name" value="ARGE_DAPE_CPG2_1"/>
    <property type="match status" value="1"/>
</dbReference>
<evidence type="ECO:0000256" key="12">
    <source>
        <dbReference type="ARBA" id="ARBA00023154"/>
    </source>
</evidence>
<evidence type="ECO:0000256" key="2">
    <source>
        <dbReference type="ARBA" id="ARBA00001947"/>
    </source>
</evidence>
<keyword evidence="11" id="KW-0220">Diaminopimelate biosynthesis</keyword>
<evidence type="ECO:0000256" key="8">
    <source>
        <dbReference type="ARBA" id="ARBA00022723"/>
    </source>
</evidence>
<accession>A0ABY7WQT5</accession>
<evidence type="ECO:0000256" key="1">
    <source>
        <dbReference type="ARBA" id="ARBA00001941"/>
    </source>
</evidence>
<keyword evidence="8" id="KW-0479">Metal-binding</keyword>
<evidence type="ECO:0000256" key="4">
    <source>
        <dbReference type="ARBA" id="ARBA00006247"/>
    </source>
</evidence>
<comment type="cofactor">
    <cofactor evidence="1">
        <name>Co(2+)</name>
        <dbReference type="ChEBI" id="CHEBI:48828"/>
    </cofactor>
</comment>
<dbReference type="NCBIfam" id="TIGR01910">
    <property type="entry name" value="DapE-ArgE"/>
    <property type="match status" value="1"/>
</dbReference>
<evidence type="ECO:0000256" key="10">
    <source>
        <dbReference type="ARBA" id="ARBA00022833"/>
    </source>
</evidence>
<dbReference type="RefSeq" id="WP_274259214.1">
    <property type="nucleotide sequence ID" value="NZ_CP117884.1"/>
</dbReference>
<evidence type="ECO:0000256" key="11">
    <source>
        <dbReference type="ARBA" id="ARBA00022915"/>
    </source>
</evidence>
<dbReference type="PANTHER" id="PTHR43808:SF8">
    <property type="entry name" value="PEPTIDASE M20 DIMERISATION DOMAIN-CONTAINING PROTEIN"/>
    <property type="match status" value="1"/>
</dbReference>
<evidence type="ECO:0000313" key="17">
    <source>
        <dbReference type="Proteomes" id="UP001220377"/>
    </source>
</evidence>
<reference evidence="16 17" key="1">
    <citation type="submission" date="2023-02" db="EMBL/GenBank/DDBJ databases">
        <title>Genome sequence of Lacticaseibacillus sp. KACC 23028.</title>
        <authorList>
            <person name="Kim S."/>
            <person name="Heo J."/>
            <person name="Kwon S.-W."/>
        </authorList>
    </citation>
    <scope>NUCLEOTIDE SEQUENCE [LARGE SCALE GENOMIC DNA]</scope>
    <source>
        <strain evidence="16 17">KACC 23028</strain>
    </source>
</reference>
<organism evidence="16 17">
    <name type="scientific">Lacticaseibacillus pabuli</name>
    <dbReference type="NCBI Taxonomy" id="3025672"/>
    <lineage>
        <taxon>Bacteria</taxon>
        <taxon>Bacillati</taxon>
        <taxon>Bacillota</taxon>
        <taxon>Bacilli</taxon>
        <taxon>Lactobacillales</taxon>
        <taxon>Lactobacillaceae</taxon>
        <taxon>Lacticaseibacillus</taxon>
    </lineage>
</organism>
<comment type="cofactor">
    <cofactor evidence="2">
        <name>Zn(2+)</name>
        <dbReference type="ChEBI" id="CHEBI:29105"/>
    </cofactor>
</comment>
<dbReference type="EC" id="3.5.1.18" evidence="5"/>
<dbReference type="EMBL" id="CP117884">
    <property type="protein sequence ID" value="WDF82031.1"/>
    <property type="molecule type" value="Genomic_DNA"/>
</dbReference>
<evidence type="ECO:0000256" key="14">
    <source>
        <dbReference type="ARBA" id="ARBA00051301"/>
    </source>
</evidence>
<sequence>MNNETALKLLKQVLQIPTVARDESKIADILANLVQPYVDQGMMTVDRVNFAPGRDNLLIKLGQDTASRRLGIDAHMDVVDAGDSAKWQFPPFSATEHAGKLYSRGASDMKSGLVAAFAAFLNTAQKGNLGDRQLVFFATVGEEVDNYGARQFAAGHYADGLNGLLVCEPSGPQIQPSCRGIIDYTVTASGKAAHSSTPEEGANAISGLFAYNAAINKAVAPLLAPVHEMLGHATHSIDLISGGNQVNIVPETASLRGNIRTTPLADNAAFTAALKQAVKAANDQVPGVTLSLSVDSTIDPASSAKDNALVQSLQNARTSLGMPTVPVVGGTGINDAAVMALPGMDLAEYGPGSDTSHQTDEYVEIDDFFNAIQVYEKVFANY</sequence>
<keyword evidence="9" id="KW-0378">Hydrolase</keyword>
<dbReference type="PANTHER" id="PTHR43808">
    <property type="entry name" value="ACETYLORNITHINE DEACETYLASE"/>
    <property type="match status" value="1"/>
</dbReference>
<keyword evidence="7" id="KW-0028">Amino-acid biosynthesis</keyword>
<proteinExistence type="inferred from homology"/>
<gene>
    <name evidence="16" type="ORF">PQ472_08865</name>
</gene>
<dbReference type="InterPro" id="IPR050072">
    <property type="entry name" value="Peptidase_M20A"/>
</dbReference>
<evidence type="ECO:0000256" key="5">
    <source>
        <dbReference type="ARBA" id="ARBA00011921"/>
    </source>
</evidence>
<dbReference type="Gene3D" id="3.30.70.360">
    <property type="match status" value="1"/>
</dbReference>
<comment type="pathway">
    <text evidence="3">Amino-acid biosynthesis; L-lysine biosynthesis via DAP pathway; LL-2,6-diaminopimelate from (S)-tetrahydrodipicolinate (succinylase route): step 3/3.</text>
</comment>
<evidence type="ECO:0000259" key="15">
    <source>
        <dbReference type="Pfam" id="PF07687"/>
    </source>
</evidence>
<name>A0ABY7WQT5_9LACO</name>
<keyword evidence="12" id="KW-0457">Lysine biosynthesis</keyword>
<keyword evidence="13" id="KW-0170">Cobalt</keyword>
<dbReference type="InterPro" id="IPR010182">
    <property type="entry name" value="ArgE/DapE"/>
</dbReference>
<protein>
    <recommendedName>
        <fullName evidence="6">Probable succinyl-diaminopimelate desuccinylase</fullName>
        <ecNumber evidence="5">3.5.1.18</ecNumber>
    </recommendedName>
</protein>
<evidence type="ECO:0000256" key="9">
    <source>
        <dbReference type="ARBA" id="ARBA00022801"/>
    </source>
</evidence>
<dbReference type="NCBIfam" id="NF006365">
    <property type="entry name" value="PRK08588.1"/>
    <property type="match status" value="1"/>
</dbReference>
<dbReference type="Pfam" id="PF07687">
    <property type="entry name" value="M20_dimer"/>
    <property type="match status" value="1"/>
</dbReference>
<evidence type="ECO:0000256" key="13">
    <source>
        <dbReference type="ARBA" id="ARBA00023285"/>
    </source>
</evidence>
<dbReference type="Pfam" id="PF01546">
    <property type="entry name" value="Peptidase_M20"/>
    <property type="match status" value="1"/>
</dbReference>
<dbReference type="SUPFAM" id="SSF55031">
    <property type="entry name" value="Bacterial exopeptidase dimerisation domain"/>
    <property type="match status" value="1"/>
</dbReference>
<evidence type="ECO:0000256" key="7">
    <source>
        <dbReference type="ARBA" id="ARBA00022605"/>
    </source>
</evidence>
<evidence type="ECO:0000256" key="6">
    <source>
        <dbReference type="ARBA" id="ARBA00016853"/>
    </source>
</evidence>
<comment type="catalytic activity">
    <reaction evidence="14">
        <text>N-succinyl-(2S,6S)-2,6-diaminopimelate + H2O = (2S,6S)-2,6-diaminopimelate + succinate</text>
        <dbReference type="Rhea" id="RHEA:22608"/>
        <dbReference type="ChEBI" id="CHEBI:15377"/>
        <dbReference type="ChEBI" id="CHEBI:30031"/>
        <dbReference type="ChEBI" id="CHEBI:57609"/>
        <dbReference type="ChEBI" id="CHEBI:58087"/>
        <dbReference type="EC" id="3.5.1.18"/>
    </reaction>
</comment>
<feature type="domain" description="Peptidase M20 dimerisation" evidence="15">
    <location>
        <begin position="179"/>
        <end position="283"/>
    </location>
</feature>
<dbReference type="InterPro" id="IPR011650">
    <property type="entry name" value="Peptidase_M20_dimer"/>
</dbReference>
<dbReference type="Proteomes" id="UP001220377">
    <property type="component" value="Chromosome"/>
</dbReference>
<evidence type="ECO:0000256" key="3">
    <source>
        <dbReference type="ARBA" id="ARBA00005130"/>
    </source>
</evidence>
<dbReference type="InterPro" id="IPR001261">
    <property type="entry name" value="ArgE/DapE_CS"/>
</dbReference>
<evidence type="ECO:0000313" key="16">
    <source>
        <dbReference type="EMBL" id="WDF82031.1"/>
    </source>
</evidence>
<keyword evidence="10" id="KW-0862">Zinc</keyword>
<dbReference type="InterPro" id="IPR036264">
    <property type="entry name" value="Bact_exopeptidase_dim_dom"/>
</dbReference>
<dbReference type="SUPFAM" id="SSF53187">
    <property type="entry name" value="Zn-dependent exopeptidases"/>
    <property type="match status" value="1"/>
</dbReference>